<sequence>MYIESFKEHFGAIDDHRQSAKITYPLFDILFGSLCAVIAGSNGWFDIREYILGHHHWFKTQKMFTGGIPTDDTIARTISVINPDSFNECFLAWMQSVHQLTNGEVIAIDGKTLRGSYNRDDRNSTIHMISAYASANKLVLGQLKSDQKSNEITAIPELLKMLDLRGALVTIDAMGCQTAIAKAIIDKGGDYLLAVKSNQGHLAKAVNQAFSQHRSAGLSNDDFNIETGHGRIENRTCYVLNSAELEGDFSRWEALKCIVMVESFRAVKGKAISLEYRYYISSKELSAEQALSATREHWGIESMHWVLDVNMNEDTCQIYKNNGAENLAYLRHMALNMLRKEPTKLSIVGKQKRCLMNPQHLEKVLLAGLCSSTKK</sequence>
<dbReference type="EMBL" id="CP014782">
    <property type="protein sequence ID" value="AQS36409.1"/>
    <property type="molecule type" value="Genomic_DNA"/>
</dbReference>
<gene>
    <name evidence="3" type="ORF">Sps_00683</name>
    <name evidence="4" type="ORF">Sps_01240</name>
    <name evidence="5" type="ORF">Sps_02717</name>
    <name evidence="6" type="ORF">Sps_02857</name>
    <name evidence="7" type="ORF">Sps_03384</name>
    <name evidence="8" type="ORF">Sps_03899</name>
    <name evidence="9" type="ORF">Sps_04172</name>
    <name evidence="10" type="ORF">Sps_04522</name>
    <name evidence="11" type="ORF">Sps_04557</name>
</gene>
<dbReference type="KEGG" id="spsw:Sps_02717"/>
<dbReference type="InterPro" id="IPR051698">
    <property type="entry name" value="Transposase_11-like"/>
</dbReference>
<dbReference type="Proteomes" id="UP000189545">
    <property type="component" value="Chromosome"/>
</dbReference>
<dbReference type="EMBL" id="CP014782">
    <property type="protein sequence ID" value="AQS38514.1"/>
    <property type="molecule type" value="Genomic_DNA"/>
</dbReference>
<name>A0A1S6HQS5_9GAMM</name>
<dbReference type="KEGG" id="spsw:Sps_02857"/>
<dbReference type="AlphaFoldDB" id="A0A1S6HQS5"/>
<evidence type="ECO:0000313" key="3">
    <source>
        <dbReference type="EMBL" id="AQS35877.1"/>
    </source>
</evidence>
<evidence type="ECO:0000313" key="12">
    <source>
        <dbReference type="Proteomes" id="UP000189545"/>
    </source>
</evidence>
<dbReference type="KEGG" id="spsw:Sps_04557"/>
<dbReference type="GO" id="GO:0004803">
    <property type="term" value="F:transposase activity"/>
    <property type="evidence" value="ECO:0007669"/>
    <property type="project" value="InterPro"/>
</dbReference>
<dbReference type="OrthoDB" id="6648013at2"/>
<dbReference type="EMBL" id="CP014782">
    <property type="protein sequence ID" value="AQS35877.1"/>
    <property type="molecule type" value="Genomic_DNA"/>
</dbReference>
<protein>
    <submittedName>
        <fullName evidence="5">Transposase</fullName>
    </submittedName>
</protein>
<dbReference type="EMBL" id="CP014782">
    <property type="protein sequence ID" value="AQS39607.1"/>
    <property type="molecule type" value="Genomic_DNA"/>
</dbReference>
<dbReference type="KEGG" id="spsw:Sps_04172"/>
<dbReference type="GO" id="GO:0003677">
    <property type="term" value="F:DNA binding"/>
    <property type="evidence" value="ECO:0007669"/>
    <property type="project" value="InterPro"/>
</dbReference>
<dbReference type="EMBL" id="CP014782">
    <property type="protein sequence ID" value="AQS38006.1"/>
    <property type="molecule type" value="Genomic_DNA"/>
</dbReference>
<keyword evidence="12" id="KW-1185">Reference proteome</keyword>
<dbReference type="EMBL" id="CP014782">
    <property type="protein sequence ID" value="AQS39278.1"/>
    <property type="molecule type" value="Genomic_DNA"/>
</dbReference>
<accession>A0A1S6HQS5</accession>
<proteinExistence type="predicted"/>
<dbReference type="EMBL" id="CP014782">
    <property type="protein sequence ID" value="AQS37869.1"/>
    <property type="molecule type" value="Genomic_DNA"/>
</dbReference>
<evidence type="ECO:0000259" key="2">
    <source>
        <dbReference type="Pfam" id="PF13808"/>
    </source>
</evidence>
<dbReference type="PANTHER" id="PTHR30298:SF0">
    <property type="entry name" value="PROTEIN YBFL-RELATED"/>
    <property type="match status" value="1"/>
</dbReference>
<dbReference type="InterPro" id="IPR047647">
    <property type="entry name" value="ISAs1_transpos"/>
</dbReference>
<organism evidence="5 12">
    <name type="scientific">Shewanella psychrophila</name>
    <dbReference type="NCBI Taxonomy" id="225848"/>
    <lineage>
        <taxon>Bacteria</taxon>
        <taxon>Pseudomonadati</taxon>
        <taxon>Pseudomonadota</taxon>
        <taxon>Gammaproteobacteria</taxon>
        <taxon>Alteromonadales</taxon>
        <taxon>Shewanellaceae</taxon>
        <taxon>Shewanella</taxon>
    </lineage>
</organism>
<feature type="domain" description="H repeat-associated protein N-terminal" evidence="2">
    <location>
        <begin position="8"/>
        <end position="94"/>
    </location>
</feature>
<evidence type="ECO:0000313" key="6">
    <source>
        <dbReference type="EMBL" id="AQS38006.1"/>
    </source>
</evidence>
<dbReference type="GO" id="GO:0006313">
    <property type="term" value="P:DNA transposition"/>
    <property type="evidence" value="ECO:0007669"/>
    <property type="project" value="InterPro"/>
</dbReference>
<dbReference type="KEGG" id="spsw:Sps_03384"/>
<evidence type="ECO:0000313" key="4">
    <source>
        <dbReference type="EMBL" id="AQS36409.1"/>
    </source>
</evidence>
<evidence type="ECO:0000313" key="8">
    <source>
        <dbReference type="EMBL" id="AQS39014.1"/>
    </source>
</evidence>
<dbReference type="EMBL" id="CP014782">
    <property type="protein sequence ID" value="AQS39014.1"/>
    <property type="molecule type" value="Genomic_DNA"/>
</dbReference>
<dbReference type="NCBIfam" id="NF033564">
    <property type="entry name" value="transpos_ISAs1"/>
    <property type="match status" value="1"/>
</dbReference>
<evidence type="ECO:0000313" key="7">
    <source>
        <dbReference type="EMBL" id="AQS38514.1"/>
    </source>
</evidence>
<dbReference type="STRING" id="225848.Sps_00683"/>
<dbReference type="KEGG" id="spsw:Sps_01240"/>
<evidence type="ECO:0000313" key="10">
    <source>
        <dbReference type="EMBL" id="AQS39607.1"/>
    </source>
</evidence>
<dbReference type="KEGG" id="spsw:Sps_04522"/>
<dbReference type="Pfam" id="PF01609">
    <property type="entry name" value="DDE_Tnp_1"/>
    <property type="match status" value="1"/>
</dbReference>
<dbReference type="KEGG" id="spsw:Sps_00683"/>
<dbReference type="PANTHER" id="PTHR30298">
    <property type="entry name" value="H REPEAT-ASSOCIATED PREDICTED TRANSPOSASE"/>
    <property type="match status" value="1"/>
</dbReference>
<dbReference type="KEGG" id="spsw:Sps_03899"/>
<dbReference type="EMBL" id="CP014782">
    <property type="protein sequence ID" value="AQS39642.1"/>
    <property type="molecule type" value="Genomic_DNA"/>
</dbReference>
<evidence type="ECO:0000313" key="5">
    <source>
        <dbReference type="EMBL" id="AQS37869.1"/>
    </source>
</evidence>
<dbReference type="InterPro" id="IPR032806">
    <property type="entry name" value="YbfD_N"/>
</dbReference>
<dbReference type="InterPro" id="IPR002559">
    <property type="entry name" value="Transposase_11"/>
</dbReference>
<evidence type="ECO:0000313" key="11">
    <source>
        <dbReference type="EMBL" id="AQS39642.1"/>
    </source>
</evidence>
<feature type="domain" description="Transposase IS4-like" evidence="1">
    <location>
        <begin position="104"/>
        <end position="337"/>
    </location>
</feature>
<evidence type="ECO:0000259" key="1">
    <source>
        <dbReference type="Pfam" id="PF01609"/>
    </source>
</evidence>
<evidence type="ECO:0000313" key="9">
    <source>
        <dbReference type="EMBL" id="AQS39278.1"/>
    </source>
</evidence>
<dbReference type="Pfam" id="PF13808">
    <property type="entry name" value="DDE_Tnp_1_assoc"/>
    <property type="match status" value="1"/>
</dbReference>
<reference evidence="5 12" key="1">
    <citation type="submission" date="2016-03" db="EMBL/GenBank/DDBJ databases">
        <title>Complete genome sequence of Shewanella psychrophila WP2, a deep sea bacterium isolated from west Pacific sediment.</title>
        <authorList>
            <person name="Xu G."/>
            <person name="Jian H."/>
        </authorList>
    </citation>
    <scope>NUCLEOTIDE SEQUENCE [LARGE SCALE GENOMIC DNA]</scope>
    <source>
        <strain evidence="5 12">WP2</strain>
    </source>
</reference>
<dbReference type="RefSeq" id="WP_077751231.1">
    <property type="nucleotide sequence ID" value="NZ_CP014782.1"/>
</dbReference>